<name>A0A6A8AA40_9HYPH</name>
<sequence length="597" mass="66292">MVYHLYLHETVQLADDNNITVAVPTKGLACLAYLLVKNKPVSRQELAALLWPNSTVETAYTNLRSTLSRMHGALRGSPPLILADATHISLVETSLKSDLGIFEVQKIDHVSISLMLKMVRHPFLKALCRELPFSLGPFIAEVQQHHEHLLRIALVSFSKCAKSEEEQILVRDAALILLERYPADEFLRGLLGPRVRLSSPTASRIEVEMQGKNAHPKERPPRLALLPPNADGSGERYEIAVGLIEDVTVALCCEREIAVVAPYTAEQIRREADKVEALQRHNVSYVMDCHVSLRGLFAQLIFLPTDEVIWANRFELRGSSLVEVRNEIAFNVLEAIKARIWATGPRHADFEAHPEAYQDYLVGLQGMGGLQLASIRRARKFFRQALNRHAGLAVANSAMSRTHALEWLLTARGDHQLLDKAVEFAEIAIQLDPLGADGHRELGVARLYLGDLDASIAALHHAEQLSPHHADGLYSYGDTLVHAARPADALAKLETALSLNPLAPDAYHWSAAGACYFLERYEDALAHVENMKDKTAADRIAAASHAMLGNKGKAQYLRRRSMGNNPTFDVDAWTAMIPFKEAWQTALYRDGLKKAGF</sequence>
<dbReference type="InterPro" id="IPR011990">
    <property type="entry name" value="TPR-like_helical_dom_sf"/>
</dbReference>
<organism evidence="1 2">
    <name type="scientific">Endobacterium cereale</name>
    <dbReference type="NCBI Taxonomy" id="2663029"/>
    <lineage>
        <taxon>Bacteria</taxon>
        <taxon>Pseudomonadati</taxon>
        <taxon>Pseudomonadota</taxon>
        <taxon>Alphaproteobacteria</taxon>
        <taxon>Hyphomicrobiales</taxon>
        <taxon>Rhizobiaceae</taxon>
        <taxon>Endobacterium</taxon>
    </lineage>
</organism>
<protein>
    <submittedName>
        <fullName evidence="1">Uncharacterized protein</fullName>
    </submittedName>
</protein>
<comment type="caution">
    <text evidence="1">The sequence shown here is derived from an EMBL/GenBank/DDBJ whole genome shotgun (WGS) entry which is preliminary data.</text>
</comment>
<dbReference type="AlphaFoldDB" id="A0A6A8AA40"/>
<keyword evidence="2" id="KW-1185">Reference proteome</keyword>
<evidence type="ECO:0000313" key="1">
    <source>
        <dbReference type="EMBL" id="MQY46500.1"/>
    </source>
</evidence>
<evidence type="ECO:0000313" key="2">
    <source>
        <dbReference type="Proteomes" id="UP000435138"/>
    </source>
</evidence>
<dbReference type="Gene3D" id="1.10.10.10">
    <property type="entry name" value="Winged helix-like DNA-binding domain superfamily/Winged helix DNA-binding domain"/>
    <property type="match status" value="1"/>
</dbReference>
<reference evidence="1 2" key="1">
    <citation type="submission" date="2019-11" db="EMBL/GenBank/DDBJ databases">
        <title>Genome analysis of Rhizobacterium cereale a novel genus and species isolated from maize roots in North Spain.</title>
        <authorList>
            <person name="Menendez E."/>
            <person name="Flores-Felix J.D."/>
            <person name="Ramirez-Bahena M.-H."/>
            <person name="Igual J.M."/>
            <person name="Garcia-Fraile P."/>
            <person name="Peix A."/>
            <person name="Velazquez E."/>
        </authorList>
    </citation>
    <scope>NUCLEOTIDE SEQUENCE [LARGE SCALE GENOMIC DNA]</scope>
    <source>
        <strain evidence="1 2">RZME27</strain>
    </source>
</reference>
<dbReference type="Proteomes" id="UP000435138">
    <property type="component" value="Unassembled WGS sequence"/>
</dbReference>
<gene>
    <name evidence="1" type="ORF">GAO09_10630</name>
</gene>
<dbReference type="Gene3D" id="1.25.40.10">
    <property type="entry name" value="Tetratricopeptide repeat domain"/>
    <property type="match status" value="1"/>
</dbReference>
<dbReference type="RefSeq" id="WP_153353991.1">
    <property type="nucleotide sequence ID" value="NZ_JAYKOO010000006.1"/>
</dbReference>
<accession>A0A6A8AA40</accession>
<proteinExistence type="predicted"/>
<dbReference type="EMBL" id="WIXI01000041">
    <property type="protein sequence ID" value="MQY46500.1"/>
    <property type="molecule type" value="Genomic_DNA"/>
</dbReference>
<dbReference type="SUPFAM" id="SSF48452">
    <property type="entry name" value="TPR-like"/>
    <property type="match status" value="1"/>
</dbReference>
<dbReference type="InterPro" id="IPR036388">
    <property type="entry name" value="WH-like_DNA-bd_sf"/>
</dbReference>